<evidence type="ECO:0000256" key="1">
    <source>
        <dbReference type="ARBA" id="ARBA00022475"/>
    </source>
</evidence>
<dbReference type="PANTHER" id="PTHR38100:SF1">
    <property type="entry name" value="HIGH FREQUENCY LYSOGENIZATION PROTEIN HFLD"/>
    <property type="match status" value="1"/>
</dbReference>
<evidence type="ECO:0000256" key="2">
    <source>
        <dbReference type="ARBA" id="ARBA00022490"/>
    </source>
</evidence>
<dbReference type="EMBL" id="JACANG010000003">
    <property type="protein sequence ID" value="MDM1718104.1"/>
    <property type="molecule type" value="Genomic_DNA"/>
</dbReference>
<comment type="caution">
    <text evidence="5">The sequence shown here is derived from an EMBL/GenBank/DDBJ whole genome shotgun (WGS) entry which is preliminary data.</text>
</comment>
<reference evidence="5" key="1">
    <citation type="submission" date="2020-06" db="EMBL/GenBank/DDBJ databases">
        <authorList>
            <person name="Dong N."/>
        </authorList>
    </citation>
    <scope>NUCLEOTIDE SEQUENCE</scope>
    <source>
        <strain evidence="5">DF49-4</strain>
    </source>
</reference>
<protein>
    <recommendedName>
        <fullName evidence="4">High frequency lysogenization protein HflD homolog</fullName>
    </recommendedName>
</protein>
<comment type="subcellular location">
    <subcellularLocation>
        <location evidence="4">Cytoplasm</location>
    </subcellularLocation>
    <subcellularLocation>
        <location evidence="4">Cell membrane</location>
        <topology evidence="4">Peripheral membrane protein</topology>
        <orientation evidence="4">Cytoplasmic side</orientation>
    </subcellularLocation>
</comment>
<name>A0AB35LY06_9GAMM</name>
<dbReference type="SUPFAM" id="SSF101322">
    <property type="entry name" value="YcfC-like"/>
    <property type="match status" value="1"/>
</dbReference>
<dbReference type="GO" id="GO:0005886">
    <property type="term" value="C:plasma membrane"/>
    <property type="evidence" value="ECO:0007669"/>
    <property type="project" value="UniProtKB-SubCell"/>
</dbReference>
<proteinExistence type="inferred from homology"/>
<dbReference type="Pfam" id="PF04356">
    <property type="entry name" value="DUF489"/>
    <property type="match status" value="1"/>
</dbReference>
<sequence>MFWMTELPFQQSPTLNVRQNRALALAGVFQATQLTHMTALTGRQSIGESGNFYFEQLIKASLNIRPSSNHSSQTLDFFNHLADISLGLKTLESSINQPFNTAPKSRLPKLSNTKLPMSYAMALLQLEKKVYSNPKYVEIIEQSQQKILKQLSFFDHNYLHPSIIANLAQTYVDTAGQINPRIMVRGNAEAFKDSAHTNRIRASLFTGLQMAHLWRQLGGSSWGMVFSKRKLLRDIQDLARLQYQVV</sequence>
<dbReference type="HAMAP" id="MF_00695">
    <property type="entry name" value="HflD_protein"/>
    <property type="match status" value="1"/>
</dbReference>
<keyword evidence="2 4" id="KW-0963">Cytoplasm</keyword>
<comment type="similarity">
    <text evidence="4">Belongs to the HflD family.</text>
</comment>
<evidence type="ECO:0000256" key="4">
    <source>
        <dbReference type="HAMAP-Rule" id="MF_00695"/>
    </source>
</evidence>
<dbReference type="AlphaFoldDB" id="A0AB35LY06"/>
<accession>A0AB35LY06</accession>
<evidence type="ECO:0000313" key="5">
    <source>
        <dbReference type="EMBL" id="MDM1718104.1"/>
    </source>
</evidence>
<dbReference type="PANTHER" id="PTHR38100">
    <property type="entry name" value="HIGH FREQUENCY LYSOGENIZATION PROTEIN HFLD"/>
    <property type="match status" value="1"/>
</dbReference>
<dbReference type="Gene3D" id="1.10.3890.10">
    <property type="entry name" value="HflD-like"/>
    <property type="match status" value="1"/>
</dbReference>
<gene>
    <name evidence="4 5" type="primary">hflD</name>
    <name evidence="5" type="ORF">HX110_02865</name>
</gene>
<dbReference type="Proteomes" id="UP001174419">
    <property type="component" value="Unassembled WGS sequence"/>
</dbReference>
<organism evidence="5 6">
    <name type="scientific">Acinetobacter towneri</name>
    <dbReference type="NCBI Taxonomy" id="202956"/>
    <lineage>
        <taxon>Bacteria</taxon>
        <taxon>Pseudomonadati</taxon>
        <taxon>Pseudomonadota</taxon>
        <taxon>Gammaproteobacteria</taxon>
        <taxon>Moraxellales</taxon>
        <taxon>Moraxellaceae</taxon>
        <taxon>Acinetobacter</taxon>
    </lineage>
</organism>
<reference evidence="5" key="2">
    <citation type="journal article" date="2022" name="Sci. Total Environ.">
        <title>Prevalence, transmission, and molecular epidemiology of tet(X)-positive bacteria among humans, animals, and environmental niches in China: An epidemiological, and genomic-based study.</title>
        <authorList>
            <person name="Dong N."/>
            <person name="Zeng Y."/>
            <person name="Cai C."/>
            <person name="Sun C."/>
            <person name="Lu J."/>
            <person name="Liu C."/>
            <person name="Zhou H."/>
            <person name="Sun Q."/>
            <person name="Shu L."/>
            <person name="Wang H."/>
            <person name="Wang Y."/>
            <person name="Wang S."/>
            <person name="Wu C."/>
            <person name="Chan E.W."/>
            <person name="Chen G."/>
            <person name="Shen Z."/>
            <person name="Chen S."/>
            <person name="Zhang R."/>
        </authorList>
    </citation>
    <scope>NUCLEOTIDE SEQUENCE</scope>
    <source>
        <strain evidence="5">DF49-4</strain>
    </source>
</reference>
<evidence type="ECO:0000256" key="3">
    <source>
        <dbReference type="ARBA" id="ARBA00023136"/>
    </source>
</evidence>
<dbReference type="GO" id="GO:0005737">
    <property type="term" value="C:cytoplasm"/>
    <property type="evidence" value="ECO:0007669"/>
    <property type="project" value="UniProtKB-SubCell"/>
</dbReference>
<keyword evidence="1 4" id="KW-1003">Cell membrane</keyword>
<dbReference type="NCBIfam" id="NF001250">
    <property type="entry name" value="PRK00218.1-6"/>
    <property type="match status" value="1"/>
</dbReference>
<dbReference type="InterPro" id="IPR035932">
    <property type="entry name" value="HflD-like_sf"/>
</dbReference>
<dbReference type="InterPro" id="IPR007451">
    <property type="entry name" value="HflD"/>
</dbReference>
<evidence type="ECO:0000313" key="6">
    <source>
        <dbReference type="Proteomes" id="UP001174419"/>
    </source>
</evidence>
<keyword evidence="3 4" id="KW-0472">Membrane</keyword>